<protein>
    <recommendedName>
        <fullName evidence="1">SUI1 domain-containing protein</fullName>
    </recommendedName>
</protein>
<organism evidence="2">
    <name type="scientific">viral metagenome</name>
    <dbReference type="NCBI Taxonomy" id="1070528"/>
    <lineage>
        <taxon>unclassified sequences</taxon>
        <taxon>metagenomes</taxon>
        <taxon>organismal metagenomes</taxon>
    </lineage>
</organism>
<name>A0A6C0H0F6_9ZZZZ</name>
<evidence type="ECO:0000313" key="2">
    <source>
        <dbReference type="EMBL" id="QHT74024.1"/>
    </source>
</evidence>
<dbReference type="EMBL" id="MN739836">
    <property type="protein sequence ID" value="QHT74024.1"/>
    <property type="molecule type" value="Genomic_DNA"/>
</dbReference>
<sequence>MSINPFENIEEKNTYIPKINNVIEIWSEDRGRKSDTYISGLPLTKDELTIHLKNIKKSKGCNGSIKELIDENDSTRLLLHIQGNQKDYLKEYFNKIGYNNIKLKG</sequence>
<dbReference type="InterPro" id="IPR001950">
    <property type="entry name" value="SUI1"/>
</dbReference>
<accession>A0A6C0H0F6</accession>
<dbReference type="PROSITE" id="PS50296">
    <property type="entry name" value="SUI1"/>
    <property type="match status" value="1"/>
</dbReference>
<proteinExistence type="predicted"/>
<dbReference type="GO" id="GO:0003743">
    <property type="term" value="F:translation initiation factor activity"/>
    <property type="evidence" value="ECO:0007669"/>
    <property type="project" value="InterPro"/>
</dbReference>
<dbReference type="SUPFAM" id="SSF55159">
    <property type="entry name" value="eIF1-like"/>
    <property type="match status" value="1"/>
</dbReference>
<dbReference type="Pfam" id="PF01253">
    <property type="entry name" value="SUI1"/>
    <property type="match status" value="1"/>
</dbReference>
<evidence type="ECO:0000259" key="1">
    <source>
        <dbReference type="PROSITE" id="PS50296"/>
    </source>
</evidence>
<dbReference type="AlphaFoldDB" id="A0A6C0H0F6"/>
<dbReference type="Gene3D" id="3.30.780.10">
    <property type="entry name" value="SUI1-like domain"/>
    <property type="match status" value="1"/>
</dbReference>
<reference evidence="2" key="1">
    <citation type="journal article" date="2020" name="Nature">
        <title>Giant virus diversity and host interactions through global metagenomics.</title>
        <authorList>
            <person name="Schulz F."/>
            <person name="Roux S."/>
            <person name="Paez-Espino D."/>
            <person name="Jungbluth S."/>
            <person name="Walsh D.A."/>
            <person name="Denef V.J."/>
            <person name="McMahon K.D."/>
            <person name="Konstantinidis K.T."/>
            <person name="Eloe-Fadrosh E.A."/>
            <person name="Kyrpides N.C."/>
            <person name="Woyke T."/>
        </authorList>
    </citation>
    <scope>NUCLEOTIDE SEQUENCE</scope>
    <source>
        <strain evidence="2">GVMAG-M-3300023179-4</strain>
    </source>
</reference>
<dbReference type="InterPro" id="IPR036877">
    <property type="entry name" value="SUI1_dom_sf"/>
</dbReference>
<feature type="domain" description="SUI1" evidence="1">
    <location>
        <begin position="22"/>
        <end position="97"/>
    </location>
</feature>